<dbReference type="Proteomes" id="UP000479710">
    <property type="component" value="Unassembled WGS sequence"/>
</dbReference>
<evidence type="ECO:0000256" key="1">
    <source>
        <dbReference type="ARBA" id="ARBA00004141"/>
    </source>
</evidence>
<keyword evidence="4 5" id="KW-0472">Membrane</keyword>
<evidence type="ECO:0000256" key="5">
    <source>
        <dbReference type="SAM" id="Phobius"/>
    </source>
</evidence>
<dbReference type="InterPro" id="IPR036259">
    <property type="entry name" value="MFS_trans_sf"/>
</dbReference>
<feature type="transmembrane region" description="Helical" evidence="5">
    <location>
        <begin position="150"/>
        <end position="169"/>
    </location>
</feature>
<evidence type="ECO:0000256" key="3">
    <source>
        <dbReference type="ARBA" id="ARBA00022989"/>
    </source>
</evidence>
<keyword evidence="3 5" id="KW-1133">Transmembrane helix</keyword>
<sequence>MSAGNAYTFPLYSPALKSARAYTQQQLAMLGVAKDVGKNFGLVAGVLCNSFRPWLVLLVGAAFCFLGYGALWLAVTGSVVAMPYWLLWIVLAIGTNSNAWFLTAVLVTNMRNFPLRRGVVAGILKGYTGISAALFTQLFSGVLRRSPTCLLMLLAIGLPGICLAMMYFVRPCTPAVDADAEEDAMQDGHFAFTQVVSIILAVYLVTTTILGNTIKLSDATSYILLVVTVLLLLAPLGIPVKMTLFRIMRRQRTVETTEQEPLLIPSQHGTLVDDEDSNKVDLLLAEGKGAVRRKRRPRRGEDFEFREALVKADFWLLFIGYFVGVGTGVTVLNNLAQIGVAVGIVDTTVLLSLFALGNFLGRLGGGAISEKFVRSTLLVPRPIWMASTQTILAVAYLCMANALSPTVAYACTAAVGLCYGVQFLVMIPTTSELFGLRNFGLFYNLMSLANPLGAALFSGELVGRLYDEEVERQQHSGSGEHGGACLGPGCFTAAFMVLAGACSLGTVVSLVLAARIRPVYRAIYSGGSFRLANGSQQH</sequence>
<organism evidence="8 9">
    <name type="scientific">Oryza meyeriana var. granulata</name>
    <dbReference type="NCBI Taxonomy" id="110450"/>
    <lineage>
        <taxon>Eukaryota</taxon>
        <taxon>Viridiplantae</taxon>
        <taxon>Streptophyta</taxon>
        <taxon>Embryophyta</taxon>
        <taxon>Tracheophyta</taxon>
        <taxon>Spermatophyta</taxon>
        <taxon>Magnoliopsida</taxon>
        <taxon>Liliopsida</taxon>
        <taxon>Poales</taxon>
        <taxon>Poaceae</taxon>
        <taxon>BOP clade</taxon>
        <taxon>Oryzoideae</taxon>
        <taxon>Oryzeae</taxon>
        <taxon>Oryzinae</taxon>
        <taxon>Oryza</taxon>
        <taxon>Oryza meyeriana</taxon>
    </lineage>
</organism>
<name>A0A6G1EX71_9ORYZ</name>
<dbReference type="PANTHER" id="PTHR21576:SF154">
    <property type="entry name" value="OS04G0502800 PROTEIN"/>
    <property type="match status" value="1"/>
</dbReference>
<feature type="transmembrane region" description="Helical" evidence="5">
    <location>
        <begin position="314"/>
        <end position="332"/>
    </location>
</feature>
<dbReference type="SUPFAM" id="SSF103473">
    <property type="entry name" value="MFS general substrate transporter"/>
    <property type="match status" value="1"/>
</dbReference>
<feature type="transmembrane region" description="Helical" evidence="5">
    <location>
        <begin position="382"/>
        <end position="400"/>
    </location>
</feature>
<dbReference type="EMBL" id="SPHZ02000002">
    <property type="protein sequence ID" value="KAF0929237.1"/>
    <property type="molecule type" value="Genomic_DNA"/>
</dbReference>
<accession>A0A6G1EX71</accession>
<feature type="domain" description="NFD4 C-terminal" evidence="7">
    <location>
        <begin position="308"/>
        <end position="519"/>
    </location>
</feature>
<dbReference type="GO" id="GO:0016020">
    <property type="term" value="C:membrane"/>
    <property type="evidence" value="ECO:0007669"/>
    <property type="project" value="UniProtKB-SubCell"/>
</dbReference>
<dbReference type="InterPro" id="IPR010658">
    <property type="entry name" value="Nodulin-like"/>
</dbReference>
<dbReference type="PANTHER" id="PTHR21576">
    <property type="entry name" value="UNCHARACTERIZED NODULIN-LIKE PROTEIN"/>
    <property type="match status" value="1"/>
</dbReference>
<reference evidence="8 9" key="1">
    <citation type="submission" date="2019-11" db="EMBL/GenBank/DDBJ databases">
        <title>Whole genome sequence of Oryza granulata.</title>
        <authorList>
            <person name="Li W."/>
        </authorList>
    </citation>
    <scope>NUCLEOTIDE SEQUENCE [LARGE SCALE GENOMIC DNA]</scope>
    <source>
        <strain evidence="9">cv. Menghai</strain>
        <tissue evidence="8">Leaf</tissue>
    </source>
</reference>
<gene>
    <name evidence="8" type="ORF">E2562_018761</name>
</gene>
<feature type="transmembrane region" description="Helical" evidence="5">
    <location>
        <begin position="406"/>
        <end position="427"/>
    </location>
</feature>
<dbReference type="OrthoDB" id="410267at2759"/>
<evidence type="ECO:0000259" key="7">
    <source>
        <dbReference type="Pfam" id="PF23262"/>
    </source>
</evidence>
<dbReference type="AlphaFoldDB" id="A0A6G1EX71"/>
<evidence type="ECO:0000256" key="4">
    <source>
        <dbReference type="ARBA" id="ARBA00023136"/>
    </source>
</evidence>
<evidence type="ECO:0000313" key="9">
    <source>
        <dbReference type="Proteomes" id="UP000479710"/>
    </source>
</evidence>
<feature type="transmembrane region" description="Helical" evidence="5">
    <location>
        <begin position="54"/>
        <end position="73"/>
    </location>
</feature>
<evidence type="ECO:0000256" key="2">
    <source>
        <dbReference type="ARBA" id="ARBA00022692"/>
    </source>
</evidence>
<dbReference type="Gene3D" id="1.20.1250.20">
    <property type="entry name" value="MFS general substrate transporter like domains"/>
    <property type="match status" value="1"/>
</dbReference>
<proteinExistence type="predicted"/>
<dbReference type="Pfam" id="PF06813">
    <property type="entry name" value="Nodulin-like"/>
    <property type="match status" value="1"/>
</dbReference>
<feature type="transmembrane region" description="Helical" evidence="5">
    <location>
        <begin position="119"/>
        <end position="138"/>
    </location>
</feature>
<feature type="transmembrane region" description="Helical" evidence="5">
    <location>
        <begin position="439"/>
        <end position="457"/>
    </location>
</feature>
<feature type="transmembrane region" description="Helical" evidence="5">
    <location>
        <begin position="338"/>
        <end position="361"/>
    </location>
</feature>
<feature type="transmembrane region" description="Helical" evidence="5">
    <location>
        <begin position="85"/>
        <end position="107"/>
    </location>
</feature>
<dbReference type="Pfam" id="PF23262">
    <property type="entry name" value="NFD4_C"/>
    <property type="match status" value="1"/>
</dbReference>
<dbReference type="InterPro" id="IPR056555">
    <property type="entry name" value="NFD4_C"/>
</dbReference>
<feature type="transmembrane region" description="Helical" evidence="5">
    <location>
        <begin position="190"/>
        <end position="210"/>
    </location>
</feature>
<feature type="transmembrane region" description="Helical" evidence="5">
    <location>
        <begin position="493"/>
        <end position="514"/>
    </location>
</feature>
<feature type="transmembrane region" description="Helical" evidence="5">
    <location>
        <begin position="222"/>
        <end position="240"/>
    </location>
</feature>
<protein>
    <submittedName>
        <fullName evidence="8">Uncharacterized protein</fullName>
    </submittedName>
</protein>
<comment type="subcellular location">
    <subcellularLocation>
        <location evidence="1">Membrane</location>
        <topology evidence="1">Multi-pass membrane protein</topology>
    </subcellularLocation>
</comment>
<keyword evidence="2 5" id="KW-0812">Transmembrane</keyword>
<evidence type="ECO:0000313" key="8">
    <source>
        <dbReference type="EMBL" id="KAF0929237.1"/>
    </source>
</evidence>
<feature type="domain" description="Nodulin-like" evidence="6">
    <location>
        <begin position="2"/>
        <end position="240"/>
    </location>
</feature>
<evidence type="ECO:0000259" key="6">
    <source>
        <dbReference type="Pfam" id="PF06813"/>
    </source>
</evidence>
<comment type="caution">
    <text evidence="8">The sequence shown here is derived from an EMBL/GenBank/DDBJ whole genome shotgun (WGS) entry which is preliminary data.</text>
</comment>
<keyword evidence="9" id="KW-1185">Reference proteome</keyword>